<dbReference type="InterPro" id="IPR051543">
    <property type="entry name" value="Serine_Peptidase_S9A"/>
</dbReference>
<dbReference type="GO" id="GO:0004252">
    <property type="term" value="F:serine-type endopeptidase activity"/>
    <property type="evidence" value="ECO:0007669"/>
    <property type="project" value="InterPro"/>
</dbReference>
<evidence type="ECO:0000256" key="1">
    <source>
        <dbReference type="ARBA" id="ARBA00004418"/>
    </source>
</evidence>
<dbReference type="GO" id="GO:0042597">
    <property type="term" value="C:periplasmic space"/>
    <property type="evidence" value="ECO:0007669"/>
    <property type="project" value="UniProtKB-SubCell"/>
</dbReference>
<comment type="subcellular location">
    <subcellularLocation>
        <location evidence="1">Periplasm</location>
    </subcellularLocation>
</comment>
<dbReference type="PATRIC" id="fig|926562.3.peg.1794"/>
<dbReference type="InterPro" id="IPR023302">
    <property type="entry name" value="Pept_S9A_N"/>
</dbReference>
<dbReference type="Pfam" id="PF02897">
    <property type="entry name" value="Peptidase_S9_N"/>
    <property type="match status" value="1"/>
</dbReference>
<organism evidence="12 13">
    <name type="scientific">Owenweeksia hongkongensis (strain DSM 17368 / CIP 108786 / JCM 12287 / NRRL B-23963 / UST20020801)</name>
    <dbReference type="NCBI Taxonomy" id="926562"/>
    <lineage>
        <taxon>Bacteria</taxon>
        <taxon>Pseudomonadati</taxon>
        <taxon>Bacteroidota</taxon>
        <taxon>Flavobacteriia</taxon>
        <taxon>Flavobacteriales</taxon>
        <taxon>Owenweeksiaceae</taxon>
        <taxon>Owenweeksia</taxon>
    </lineage>
</organism>
<dbReference type="GO" id="GO:0006508">
    <property type="term" value="P:proteolysis"/>
    <property type="evidence" value="ECO:0007669"/>
    <property type="project" value="UniProtKB-KW"/>
</dbReference>
<keyword evidence="4" id="KW-0732">Signal</keyword>
<keyword evidence="6" id="KW-0378">Hydrolase</keyword>
<dbReference type="AlphaFoldDB" id="G8R157"/>
<feature type="domain" description="Peptidase S9A N-terminal" evidence="11">
    <location>
        <begin position="17"/>
        <end position="407"/>
    </location>
</feature>
<dbReference type="RefSeq" id="WP_014202128.1">
    <property type="nucleotide sequence ID" value="NC_016599.1"/>
</dbReference>
<dbReference type="Gene3D" id="3.40.50.1820">
    <property type="entry name" value="alpha/beta hydrolase"/>
    <property type="match status" value="1"/>
</dbReference>
<proteinExistence type="inferred from homology"/>
<accession>G8R157</accession>
<dbReference type="PANTHER" id="PTHR11757:SF19">
    <property type="entry name" value="PROLYL ENDOPEPTIDASE-LIKE"/>
    <property type="match status" value="1"/>
</dbReference>
<dbReference type="PRINTS" id="PR00862">
    <property type="entry name" value="PROLIGOPTASE"/>
</dbReference>
<dbReference type="EMBL" id="CP003156">
    <property type="protein sequence ID" value="AEV32772.1"/>
    <property type="molecule type" value="Genomic_DNA"/>
</dbReference>
<evidence type="ECO:0000256" key="8">
    <source>
        <dbReference type="ARBA" id="ARBA00060121"/>
    </source>
</evidence>
<keyword evidence="3 12" id="KW-0645">Protease</keyword>
<name>G8R157_OWEHD</name>
<dbReference type="InterPro" id="IPR029058">
    <property type="entry name" value="AB_hydrolase_fold"/>
</dbReference>
<evidence type="ECO:0000256" key="6">
    <source>
        <dbReference type="ARBA" id="ARBA00022801"/>
    </source>
</evidence>
<dbReference type="STRING" id="926562.Oweho_1792"/>
<dbReference type="KEGG" id="oho:Oweho_1792"/>
<evidence type="ECO:0000256" key="9">
    <source>
        <dbReference type="ARBA" id="ARBA00081187"/>
    </source>
</evidence>
<reference evidence="12 13" key="1">
    <citation type="journal article" date="2012" name="Stand. Genomic Sci.">
        <title>Genome sequence of the orange-pigmented seawater bacterium Owenweeksia hongkongensis type strain (UST20020801(T)).</title>
        <authorList>
            <person name="Riedel T."/>
            <person name="Held B."/>
            <person name="Nolan M."/>
            <person name="Lucas S."/>
            <person name="Lapidus A."/>
            <person name="Tice H."/>
            <person name="Del Rio T.G."/>
            <person name="Cheng J.F."/>
            <person name="Han C."/>
            <person name="Tapia R."/>
            <person name="Goodwin L.A."/>
            <person name="Pitluck S."/>
            <person name="Liolios K."/>
            <person name="Mavromatis K."/>
            <person name="Pagani I."/>
            <person name="Ivanova N."/>
            <person name="Mikhailova N."/>
            <person name="Pati A."/>
            <person name="Chen A."/>
            <person name="Palaniappan K."/>
            <person name="Rohde M."/>
            <person name="Tindall B.J."/>
            <person name="Detter J.C."/>
            <person name="Goker M."/>
            <person name="Woyke T."/>
            <person name="Bristow J."/>
            <person name="Eisen J.A."/>
            <person name="Markowitz V."/>
            <person name="Hugenholtz P."/>
            <person name="Klenk H.P."/>
            <person name="Kyrpides N.C."/>
        </authorList>
    </citation>
    <scope>NUCLEOTIDE SEQUENCE</scope>
    <source>
        <strain evidence="13">DSM 17368 / JCM 12287 / NRRL B-23963</strain>
    </source>
</reference>
<evidence type="ECO:0000259" key="10">
    <source>
        <dbReference type="Pfam" id="PF00326"/>
    </source>
</evidence>
<gene>
    <name evidence="12" type="ordered locus">Oweho_1792</name>
</gene>
<dbReference type="Pfam" id="PF00326">
    <property type="entry name" value="Peptidase_S9"/>
    <property type="match status" value="1"/>
</dbReference>
<dbReference type="SUPFAM" id="SSF53474">
    <property type="entry name" value="alpha/beta-Hydrolases"/>
    <property type="match status" value="1"/>
</dbReference>
<comment type="function">
    <text evidence="8">Cleaves peptide bonds on the C-terminal side of prolyl residues within peptides that are up to approximately 30 amino acids long. Has an absolute requirement for an X-Pro bond in the trans configuration immediately preceding the Pro-Y scissible bond.</text>
</comment>
<dbReference type="Gene3D" id="2.130.10.120">
    <property type="entry name" value="Prolyl oligopeptidase, N-terminal domain"/>
    <property type="match status" value="1"/>
</dbReference>
<dbReference type="HOGENOM" id="CLU_011290_0_2_10"/>
<evidence type="ECO:0000256" key="4">
    <source>
        <dbReference type="ARBA" id="ARBA00022729"/>
    </source>
</evidence>
<protein>
    <recommendedName>
        <fullName evidence="9">Proline-specific endopeptidase</fullName>
    </recommendedName>
</protein>
<sequence>MQKTDIRFPLAEKIAQSLSIHEDDRVDDYFWLRDRENPKVVEYLNAENTFRESEMKDTEELQENLFQEIKGRIKQDDASVPYHKNGYWYYVRFEEGKEHAIYCRKKGQLSADEEIMMDVNIEAAKHSYYQVAGMSVSPDNKLLAFGEDKVSRRIYTLRFKNLETGEILEDEITNTTGGAAWANDNSTIFYTAKDETLRPNKVYRHKLGSKTDDVEIYHEADETFVCGAYRSKSQSFIMIASGSTVSNEYRYLDANNPEGEFKIIQPRVRDLEYSVAHFGEFWYILTNADKATNFKLMRAPLAKTTKENWEEIIPHRPNVYLENLEIFKEYLVTEERENGLTRIRIKRWDGSDEHYMEFDEETYTAGIGNNPEFDSQTLRYGYSSLTTPSSVIDYDMEFRKKQVMKQQEVVGGHNPEEYHAERIWATAADGTKVPMSLVYKKSLKKAEGNPTLLYGYGSYGITVDPGFSATRLSLLDRGFVFVIAHIRGGQYLGRQWYEDGKMLKKKNTFTDFIACAEKLIEDKYTTTEHLYAMGGSAGGLLMGAVMNMRPDLFNGMIAAVPFVDVVTTMLDTSIPLTTGEYDEWGNPNDRDYYDYIKSYSPYDNVEEKDYPSLLITTGINDSQVQYWEPAKWVAKLRTKKTDKNPLYLYTNMDTGHSGASGRFEAYRETAMEYAFLLKLEGILK</sequence>
<evidence type="ECO:0000256" key="7">
    <source>
        <dbReference type="ARBA" id="ARBA00022825"/>
    </source>
</evidence>
<keyword evidence="13" id="KW-1185">Reference proteome</keyword>
<dbReference type="PANTHER" id="PTHR11757">
    <property type="entry name" value="PROTEASE FAMILY S9A OLIGOPEPTIDASE"/>
    <property type="match status" value="1"/>
</dbReference>
<comment type="similarity">
    <text evidence="2">Belongs to the peptidase S9A family.</text>
</comment>
<dbReference type="OrthoDB" id="9801421at2"/>
<evidence type="ECO:0000259" key="11">
    <source>
        <dbReference type="Pfam" id="PF02897"/>
    </source>
</evidence>
<evidence type="ECO:0000313" key="12">
    <source>
        <dbReference type="EMBL" id="AEV32772.1"/>
    </source>
</evidence>
<keyword evidence="7" id="KW-0720">Serine protease</keyword>
<dbReference type="SUPFAM" id="SSF50993">
    <property type="entry name" value="Peptidase/esterase 'gauge' domain"/>
    <property type="match status" value="1"/>
</dbReference>
<dbReference type="InterPro" id="IPR001375">
    <property type="entry name" value="Peptidase_S9_cat"/>
</dbReference>
<dbReference type="Proteomes" id="UP000005631">
    <property type="component" value="Chromosome"/>
</dbReference>
<dbReference type="FunFam" id="3.40.50.1820:FF:000005">
    <property type="entry name" value="Prolyl endopeptidase"/>
    <property type="match status" value="1"/>
</dbReference>
<dbReference type="eggNOG" id="COG1770">
    <property type="taxonomic scope" value="Bacteria"/>
</dbReference>
<feature type="domain" description="Peptidase S9 prolyl oligopeptidase catalytic" evidence="10">
    <location>
        <begin position="467"/>
        <end position="678"/>
    </location>
</feature>
<keyword evidence="5" id="KW-0574">Periplasm</keyword>
<dbReference type="MEROPS" id="S09.010"/>
<evidence type="ECO:0000313" key="13">
    <source>
        <dbReference type="Proteomes" id="UP000005631"/>
    </source>
</evidence>
<dbReference type="InterPro" id="IPR002470">
    <property type="entry name" value="Peptidase_S9A"/>
</dbReference>
<evidence type="ECO:0000256" key="5">
    <source>
        <dbReference type="ARBA" id="ARBA00022764"/>
    </source>
</evidence>
<evidence type="ECO:0000256" key="3">
    <source>
        <dbReference type="ARBA" id="ARBA00022670"/>
    </source>
</evidence>
<evidence type="ECO:0000256" key="2">
    <source>
        <dbReference type="ARBA" id="ARBA00005228"/>
    </source>
</evidence>